<feature type="compositionally biased region" description="Acidic residues" evidence="1">
    <location>
        <begin position="693"/>
        <end position="704"/>
    </location>
</feature>
<feature type="transmembrane region" description="Helical" evidence="2">
    <location>
        <begin position="612"/>
        <end position="632"/>
    </location>
</feature>
<dbReference type="Proteomes" id="UP000663827">
    <property type="component" value="Unassembled WGS sequence"/>
</dbReference>
<evidence type="ECO:0000256" key="1">
    <source>
        <dbReference type="SAM" id="MobiDB-lite"/>
    </source>
</evidence>
<evidence type="ECO:0000313" key="4">
    <source>
        <dbReference type="Proteomes" id="UP000663827"/>
    </source>
</evidence>
<accession>A0A8H3HUT9</accession>
<evidence type="ECO:0000256" key="2">
    <source>
        <dbReference type="SAM" id="Phobius"/>
    </source>
</evidence>
<feature type="transmembrane region" description="Helical" evidence="2">
    <location>
        <begin position="57"/>
        <end position="80"/>
    </location>
</feature>
<keyword evidence="2" id="KW-1133">Transmembrane helix</keyword>
<feature type="transmembrane region" description="Helical" evidence="2">
    <location>
        <begin position="139"/>
        <end position="158"/>
    </location>
</feature>
<proteinExistence type="predicted"/>
<feature type="compositionally biased region" description="Basic and acidic residues" evidence="1">
    <location>
        <begin position="719"/>
        <end position="729"/>
    </location>
</feature>
<keyword evidence="2" id="KW-0472">Membrane</keyword>
<organism evidence="3 4">
    <name type="scientific">Rhizoctonia solani</name>
    <dbReference type="NCBI Taxonomy" id="456999"/>
    <lineage>
        <taxon>Eukaryota</taxon>
        <taxon>Fungi</taxon>
        <taxon>Dikarya</taxon>
        <taxon>Basidiomycota</taxon>
        <taxon>Agaricomycotina</taxon>
        <taxon>Agaricomycetes</taxon>
        <taxon>Cantharellales</taxon>
        <taxon>Ceratobasidiaceae</taxon>
        <taxon>Rhizoctonia</taxon>
    </lineage>
</organism>
<feature type="transmembrane region" description="Helical" evidence="2">
    <location>
        <begin position="282"/>
        <end position="304"/>
    </location>
</feature>
<evidence type="ECO:0000313" key="3">
    <source>
        <dbReference type="EMBL" id="CAE7136400.1"/>
    </source>
</evidence>
<comment type="caution">
    <text evidence="3">The sequence shown here is derived from an EMBL/GenBank/DDBJ whole genome shotgun (WGS) entry which is preliminary data.</text>
</comment>
<protein>
    <submittedName>
        <fullName evidence="3">Uncharacterized protein</fullName>
    </submittedName>
</protein>
<feature type="transmembrane region" description="Helical" evidence="2">
    <location>
        <begin position="101"/>
        <end position="119"/>
    </location>
</feature>
<sequence length="765" mass="86515">MGCYAGVHYIGRAWYSVRRTFKTCIVTNPCAIRLADPLMIMYQTGTKTRRSQIRRNWLFVSRLILLLFDFVGIITYALVIKNPSTITLKANSAFNRREIRTATFIVARLGFSLVNGITLSTYGVYHTDTIVGSFFYQQFIYYPVVLVLLPGLALRLQLNEQDPYYQIIYGDSWQSHSFFRQSWQLIPLIVRECCDFLAAIALWCFLCGTNELKDRKLSCLTINVDELASGIHPLPDRSITWRGRPRKRRISRLQVRVVGSAMDFLYNGLLRRVIPVETKIQAFIQHAFSLAAIVLLIVRVAYGIGSLNNNLPSRTTVEPCNPDHLDLDSLQVYTRLRINQSLRYVSPTFDYPAGPLWERLTINVSSVHDCGLFSPETPFLTNPCSPNIGHRRDLGAYTYYTFTCDARVDCNGEGSPGFVVGYEYNIQLHLEDVISDNWLNASYNLYNLAKMYMPVFWLAAPQEIERDLLVAPFLTQPIQPEFGWYTVVKTYFSLKKSIVSSPLWEIITGSDPSYDTKALYPWSFFGRELIRANSTDASPDARLRATGLIYTPDFLGASEQAPTEQVSKWKGQLCEVTEEYRLTTGFELLASIGGLLALLQGIHVLIFGRPLFWGLFGAKLIAPFGLAGVLATKDFKKRLQARYHYPMAPRDAESGLGCDNPPGAAGINMTQFLLDYVLDMGPASIPSPRREDIDVENSDSEDEGNYSPSADVEGTSRAAELERTSSQEPRSRYEMSFMIMIDWQLANACYPYSNRPIRVIGGEQS</sequence>
<reference evidence="3" key="1">
    <citation type="submission" date="2021-01" db="EMBL/GenBank/DDBJ databases">
        <authorList>
            <person name="Kaushik A."/>
        </authorList>
    </citation>
    <scope>NUCLEOTIDE SEQUENCE</scope>
    <source>
        <strain evidence="3">AG5</strain>
    </source>
</reference>
<gene>
    <name evidence="3" type="ORF">RDB_LOCUS69261</name>
</gene>
<feature type="region of interest" description="Disordered" evidence="1">
    <location>
        <begin position="685"/>
        <end position="729"/>
    </location>
</feature>
<dbReference type="EMBL" id="CAJNJQ010001382">
    <property type="protein sequence ID" value="CAE7136400.1"/>
    <property type="molecule type" value="Genomic_DNA"/>
</dbReference>
<keyword evidence="2" id="KW-0812">Transmembrane</keyword>
<name>A0A8H3HUT9_9AGAM</name>
<dbReference type="AlphaFoldDB" id="A0A8H3HUT9"/>